<dbReference type="PANTHER" id="PTHR44591">
    <property type="entry name" value="STRESS RESPONSE REGULATOR PROTEIN 1"/>
    <property type="match status" value="1"/>
</dbReference>
<dbReference type="Pfam" id="PF00072">
    <property type="entry name" value="Response_reg"/>
    <property type="match status" value="1"/>
</dbReference>
<sequence>MQSQRPRALIVDDNVFFARDLGAFLEAEGWDVQIANHALHALGSLKAGPAPHLLMLDLDLPDISGWGIYGELLLNPAFPKVPVIIVSRATWLPQDVPLSGILAMVEAPMNPSAWEHFRSVVRPILQARAEAVRAEAE</sequence>
<gene>
    <name evidence="4" type="ORF">JY651_05300</name>
</gene>
<feature type="modified residue" description="4-aspartylphosphate" evidence="2">
    <location>
        <position position="57"/>
    </location>
</feature>
<evidence type="ECO:0000313" key="5">
    <source>
        <dbReference type="Proteomes" id="UP000662747"/>
    </source>
</evidence>
<dbReference type="EMBL" id="CP071090">
    <property type="protein sequence ID" value="QSQ24379.1"/>
    <property type="molecule type" value="Genomic_DNA"/>
</dbReference>
<dbReference type="RefSeq" id="WP_206725942.1">
    <property type="nucleotide sequence ID" value="NZ_CP071090.1"/>
</dbReference>
<dbReference type="InterPro" id="IPR011006">
    <property type="entry name" value="CheY-like_superfamily"/>
</dbReference>
<keyword evidence="5" id="KW-1185">Reference proteome</keyword>
<dbReference type="InterPro" id="IPR050595">
    <property type="entry name" value="Bact_response_regulator"/>
</dbReference>
<reference evidence="4 5" key="1">
    <citation type="submission" date="2021-02" db="EMBL/GenBank/DDBJ databases">
        <title>De Novo genome assembly of isolated myxobacteria.</title>
        <authorList>
            <person name="Stevens D.C."/>
        </authorList>
    </citation>
    <scope>NUCLEOTIDE SEQUENCE [LARGE SCALE GENOMIC DNA]</scope>
    <source>
        <strain evidence="5">SCPEA02</strain>
    </source>
</reference>
<dbReference type="Gene3D" id="3.40.50.2300">
    <property type="match status" value="1"/>
</dbReference>
<name>A0ABX7P254_9BACT</name>
<keyword evidence="1 2" id="KW-0597">Phosphoprotein</keyword>
<organism evidence="4 5">
    <name type="scientific">Pyxidicoccus parkwayensis</name>
    <dbReference type="NCBI Taxonomy" id="2813578"/>
    <lineage>
        <taxon>Bacteria</taxon>
        <taxon>Pseudomonadati</taxon>
        <taxon>Myxococcota</taxon>
        <taxon>Myxococcia</taxon>
        <taxon>Myxococcales</taxon>
        <taxon>Cystobacterineae</taxon>
        <taxon>Myxococcaceae</taxon>
        <taxon>Pyxidicoccus</taxon>
    </lineage>
</organism>
<evidence type="ECO:0000256" key="2">
    <source>
        <dbReference type="PROSITE-ProRule" id="PRU00169"/>
    </source>
</evidence>
<feature type="domain" description="Response regulatory" evidence="3">
    <location>
        <begin position="7"/>
        <end position="125"/>
    </location>
</feature>
<dbReference type="PANTHER" id="PTHR44591:SF3">
    <property type="entry name" value="RESPONSE REGULATORY DOMAIN-CONTAINING PROTEIN"/>
    <property type="match status" value="1"/>
</dbReference>
<protein>
    <submittedName>
        <fullName evidence="4">Response regulator</fullName>
    </submittedName>
</protein>
<accession>A0ABX7P254</accession>
<evidence type="ECO:0000313" key="4">
    <source>
        <dbReference type="EMBL" id="QSQ24379.1"/>
    </source>
</evidence>
<evidence type="ECO:0000256" key="1">
    <source>
        <dbReference type="ARBA" id="ARBA00022553"/>
    </source>
</evidence>
<dbReference type="PROSITE" id="PS50110">
    <property type="entry name" value="RESPONSE_REGULATORY"/>
    <property type="match status" value="1"/>
</dbReference>
<dbReference type="Proteomes" id="UP000662747">
    <property type="component" value="Chromosome"/>
</dbReference>
<evidence type="ECO:0000259" key="3">
    <source>
        <dbReference type="PROSITE" id="PS50110"/>
    </source>
</evidence>
<dbReference type="SMART" id="SM00448">
    <property type="entry name" value="REC"/>
    <property type="match status" value="1"/>
</dbReference>
<dbReference type="SUPFAM" id="SSF52172">
    <property type="entry name" value="CheY-like"/>
    <property type="match status" value="1"/>
</dbReference>
<proteinExistence type="predicted"/>
<dbReference type="InterPro" id="IPR001789">
    <property type="entry name" value="Sig_transdc_resp-reg_receiver"/>
</dbReference>